<sequence>MSFGALDLISTTRLPARPPSDAVPESPADDTQPSHATAYCGDYQRDRT</sequence>
<organism evidence="2">
    <name type="scientific">marine metagenome</name>
    <dbReference type="NCBI Taxonomy" id="408172"/>
    <lineage>
        <taxon>unclassified sequences</taxon>
        <taxon>metagenomes</taxon>
        <taxon>ecological metagenomes</taxon>
    </lineage>
</organism>
<gene>
    <name evidence="2" type="ORF">METZ01_LOCUS471664</name>
</gene>
<reference evidence="2" key="1">
    <citation type="submission" date="2018-05" db="EMBL/GenBank/DDBJ databases">
        <authorList>
            <person name="Lanie J.A."/>
            <person name="Ng W.-L."/>
            <person name="Kazmierczak K.M."/>
            <person name="Andrzejewski T.M."/>
            <person name="Davidsen T.M."/>
            <person name="Wayne K.J."/>
            <person name="Tettelin H."/>
            <person name="Glass J.I."/>
            <person name="Rusch D."/>
            <person name="Podicherti R."/>
            <person name="Tsui H.-C.T."/>
            <person name="Winkler M.E."/>
        </authorList>
    </citation>
    <scope>NUCLEOTIDE SEQUENCE</scope>
</reference>
<dbReference type="EMBL" id="UINC01200085">
    <property type="protein sequence ID" value="SVE18810.1"/>
    <property type="molecule type" value="Genomic_DNA"/>
</dbReference>
<name>A0A383BGA2_9ZZZZ</name>
<accession>A0A383BGA2</accession>
<protein>
    <submittedName>
        <fullName evidence="2">Uncharacterized protein</fullName>
    </submittedName>
</protein>
<evidence type="ECO:0000313" key="2">
    <source>
        <dbReference type="EMBL" id="SVE18810.1"/>
    </source>
</evidence>
<proteinExistence type="predicted"/>
<dbReference type="AlphaFoldDB" id="A0A383BGA2"/>
<feature type="non-terminal residue" evidence="2">
    <location>
        <position position="48"/>
    </location>
</feature>
<evidence type="ECO:0000256" key="1">
    <source>
        <dbReference type="SAM" id="MobiDB-lite"/>
    </source>
</evidence>
<feature type="region of interest" description="Disordered" evidence="1">
    <location>
        <begin position="1"/>
        <end position="48"/>
    </location>
</feature>